<evidence type="ECO:0000313" key="3">
    <source>
        <dbReference type="Proteomes" id="UP000237631"/>
    </source>
</evidence>
<keyword evidence="3" id="KW-1185">Reference proteome</keyword>
<gene>
    <name evidence="2" type="ORF">CBER1_03128</name>
</gene>
<reference evidence="3" key="1">
    <citation type="journal article" date="2017" name="bioRxiv">
        <title>Conservation of a gene cluster reveals novel cercosporin biosynthetic mechanisms and extends production to the genus Colletotrichum.</title>
        <authorList>
            <person name="de Jonge R."/>
            <person name="Ebert M.K."/>
            <person name="Huitt-Roehl C.R."/>
            <person name="Pal P."/>
            <person name="Suttle J.C."/>
            <person name="Spanner R.E."/>
            <person name="Neubauer J.D."/>
            <person name="Jurick W.M.II."/>
            <person name="Stott K.A."/>
            <person name="Secor G.A."/>
            <person name="Thomma B.P.H.J."/>
            <person name="Van de Peer Y."/>
            <person name="Townsend C.A."/>
            <person name="Bolton M.D."/>
        </authorList>
    </citation>
    <scope>NUCLEOTIDE SEQUENCE [LARGE SCALE GENOMIC DNA]</scope>
    <source>
        <strain evidence="3">CBS538.71</strain>
    </source>
</reference>
<sequence>MLASVTSDQHQSAAYEEYGDSFFKELLGAADMSDTECDGFREPLIGKTGTAEDGNSSATSITDRRDSAVSTNDQKGEPTTASVVFGTYELLEQILLQADNGMILRLQCTSKTWDHVINRSQALQVKLFFKAEVPHHDSLKQEIRWNSLLLERNPHAQHYRARRDLLQHDTEEYVWLAKIEPGPRPLARISVPQNYIKYQRGESWRRMLLVQGVQRLVNLGDFDRGMPTINAGVRMGQLERKILK</sequence>
<dbReference type="EMBL" id="PNEN01000313">
    <property type="protein sequence ID" value="PPJ60090.1"/>
    <property type="molecule type" value="Genomic_DNA"/>
</dbReference>
<dbReference type="AlphaFoldDB" id="A0A2S6CK47"/>
<dbReference type="Proteomes" id="UP000237631">
    <property type="component" value="Unassembled WGS sequence"/>
</dbReference>
<feature type="compositionally biased region" description="Polar residues" evidence="1">
    <location>
        <begin position="68"/>
        <end position="78"/>
    </location>
</feature>
<feature type="region of interest" description="Disordered" evidence="1">
    <location>
        <begin position="42"/>
        <end position="78"/>
    </location>
</feature>
<evidence type="ECO:0000256" key="1">
    <source>
        <dbReference type="SAM" id="MobiDB-lite"/>
    </source>
</evidence>
<protein>
    <recommendedName>
        <fullName evidence="4">F-box domain-containing protein</fullName>
    </recommendedName>
</protein>
<dbReference type="STRING" id="357750.A0A2S6CK47"/>
<evidence type="ECO:0000313" key="2">
    <source>
        <dbReference type="EMBL" id="PPJ60090.1"/>
    </source>
</evidence>
<accession>A0A2S6CK47</accession>
<name>A0A2S6CK47_9PEZI</name>
<organism evidence="2 3">
    <name type="scientific">Cercospora berteroae</name>
    <dbReference type="NCBI Taxonomy" id="357750"/>
    <lineage>
        <taxon>Eukaryota</taxon>
        <taxon>Fungi</taxon>
        <taxon>Dikarya</taxon>
        <taxon>Ascomycota</taxon>
        <taxon>Pezizomycotina</taxon>
        <taxon>Dothideomycetes</taxon>
        <taxon>Dothideomycetidae</taxon>
        <taxon>Mycosphaerellales</taxon>
        <taxon>Mycosphaerellaceae</taxon>
        <taxon>Cercospora</taxon>
    </lineage>
</organism>
<proteinExistence type="predicted"/>
<dbReference type="OrthoDB" id="3648465at2759"/>
<evidence type="ECO:0008006" key="4">
    <source>
        <dbReference type="Google" id="ProtNLM"/>
    </source>
</evidence>
<comment type="caution">
    <text evidence="2">The sequence shown here is derived from an EMBL/GenBank/DDBJ whole genome shotgun (WGS) entry which is preliminary data.</text>
</comment>